<feature type="domain" description="Mycothiol-dependent maleylpyruvate isomerase metal-binding" evidence="2">
    <location>
        <begin position="14"/>
        <end position="129"/>
    </location>
</feature>
<dbReference type="PANTHER" id="PTHR40758:SF1">
    <property type="entry name" value="CONSERVED PROTEIN"/>
    <property type="match status" value="1"/>
</dbReference>
<dbReference type="GO" id="GO:0005886">
    <property type="term" value="C:plasma membrane"/>
    <property type="evidence" value="ECO:0007669"/>
    <property type="project" value="TreeGrafter"/>
</dbReference>
<dbReference type="Pfam" id="PF11716">
    <property type="entry name" value="MDMPI_N"/>
    <property type="match status" value="1"/>
</dbReference>
<dbReference type="InterPro" id="IPR034660">
    <property type="entry name" value="DinB/YfiT-like"/>
</dbReference>
<dbReference type="SUPFAM" id="SSF109854">
    <property type="entry name" value="DinB/YfiT-like putative metalloenzymes"/>
    <property type="match status" value="1"/>
</dbReference>
<keyword evidence="4" id="KW-1185">Reference proteome</keyword>
<evidence type="ECO:0000259" key="2">
    <source>
        <dbReference type="Pfam" id="PF11716"/>
    </source>
</evidence>
<accession>A0A1G7V8I7</accession>
<dbReference type="InterPro" id="IPR010872">
    <property type="entry name" value="MDMPI_C-term_domain"/>
</dbReference>
<organism evidence="3 4">
    <name type="scientific">Klenkia brasiliensis</name>
    <dbReference type="NCBI Taxonomy" id="333142"/>
    <lineage>
        <taxon>Bacteria</taxon>
        <taxon>Bacillati</taxon>
        <taxon>Actinomycetota</taxon>
        <taxon>Actinomycetes</taxon>
        <taxon>Geodermatophilales</taxon>
        <taxon>Geodermatophilaceae</taxon>
        <taxon>Klenkia</taxon>
    </lineage>
</organism>
<dbReference type="GO" id="GO:0046872">
    <property type="term" value="F:metal ion binding"/>
    <property type="evidence" value="ECO:0007669"/>
    <property type="project" value="InterPro"/>
</dbReference>
<name>A0A1G7V8I7_9ACTN</name>
<dbReference type="NCBIfam" id="TIGR03083">
    <property type="entry name" value="maleylpyruvate isomerase family mycothiol-dependent enzyme"/>
    <property type="match status" value="1"/>
</dbReference>
<proteinExistence type="predicted"/>
<dbReference type="EMBL" id="FNCF01000004">
    <property type="protein sequence ID" value="SDG56195.1"/>
    <property type="molecule type" value="Genomic_DNA"/>
</dbReference>
<dbReference type="Pfam" id="PF07398">
    <property type="entry name" value="MDMPI_C"/>
    <property type="match status" value="1"/>
</dbReference>
<evidence type="ECO:0000313" key="3">
    <source>
        <dbReference type="EMBL" id="SDG56195.1"/>
    </source>
</evidence>
<feature type="domain" description="MDMPI C-terminal" evidence="1">
    <location>
        <begin position="147"/>
        <end position="233"/>
    </location>
</feature>
<evidence type="ECO:0000313" key="4">
    <source>
        <dbReference type="Proteomes" id="UP000198863"/>
    </source>
</evidence>
<protein>
    <submittedName>
        <fullName evidence="3">TIGR03083 family protein</fullName>
    </submittedName>
</protein>
<dbReference type="PANTHER" id="PTHR40758">
    <property type="entry name" value="CONSERVED PROTEIN"/>
    <property type="match status" value="1"/>
</dbReference>
<gene>
    <name evidence="3" type="ORF">SAMN05660324_2967</name>
</gene>
<dbReference type="InterPro" id="IPR024344">
    <property type="entry name" value="MDMPI_metal-binding"/>
</dbReference>
<dbReference type="AlphaFoldDB" id="A0A1G7V8I7"/>
<sequence>MPLDALQVLDRETTALAAALVAARDDGRLGAPVPGCPGWSVADLGRHTGGVHRWAAAALVTDRPPAEPTGPVEDELVPGWYAEGAGQLRTALRSTPPGTPCWTFDRTDGTAGFWRRRQAHEAALHRWDAESALHPRGTAGPRIDAATALDGVDEVLTVFLPRQVRLGRCPDAPGRVGLVAAEDGRPRVLATGDGPGGQVGAVTAPAEGLLLLLWRRIGVDDLRLEVTGDTTAVRELLDRPLTP</sequence>
<dbReference type="RefSeq" id="WP_165640272.1">
    <property type="nucleotide sequence ID" value="NZ_FNCF01000004.1"/>
</dbReference>
<dbReference type="Proteomes" id="UP000198863">
    <property type="component" value="Unassembled WGS sequence"/>
</dbReference>
<reference evidence="4" key="1">
    <citation type="submission" date="2016-10" db="EMBL/GenBank/DDBJ databases">
        <authorList>
            <person name="Varghese N."/>
            <person name="Submissions S."/>
        </authorList>
    </citation>
    <scope>NUCLEOTIDE SEQUENCE [LARGE SCALE GENOMIC DNA]</scope>
    <source>
        <strain evidence="4">DSM 44526</strain>
    </source>
</reference>
<dbReference type="InterPro" id="IPR017517">
    <property type="entry name" value="Maleyloyr_isom"/>
</dbReference>
<evidence type="ECO:0000259" key="1">
    <source>
        <dbReference type="Pfam" id="PF07398"/>
    </source>
</evidence>